<evidence type="ECO:0000313" key="1">
    <source>
        <dbReference type="EMBL" id="ADN14861.1"/>
    </source>
</evidence>
<dbReference type="EMBL" id="CP002198">
    <property type="protein sequence ID" value="ADN14861.1"/>
    <property type="molecule type" value="Genomic_DNA"/>
</dbReference>
<evidence type="ECO:0000313" key="2">
    <source>
        <dbReference type="Proteomes" id="UP000008206"/>
    </source>
</evidence>
<dbReference type="KEGG" id="cyj:Cyan7822_2903"/>
<accession>E0U7P9</accession>
<gene>
    <name evidence="1" type="ordered locus">Cyan7822_2903</name>
</gene>
<dbReference type="STRING" id="497965.Cyan7822_2903"/>
<dbReference type="OrthoDB" id="434824at2"/>
<dbReference type="RefSeq" id="WP_013322964.1">
    <property type="nucleotide sequence ID" value="NC_014501.1"/>
</dbReference>
<name>E0U7P9_GLOV7</name>
<dbReference type="AlphaFoldDB" id="E0U7P9"/>
<proteinExistence type="predicted"/>
<dbReference type="eggNOG" id="ENOG50347QE">
    <property type="taxonomic scope" value="Bacteria"/>
</dbReference>
<reference evidence="2" key="1">
    <citation type="journal article" date="2011" name="MBio">
        <title>Novel metabolic attributes of the genus Cyanothece, comprising a group of unicellular nitrogen-fixing Cyanobacteria.</title>
        <authorList>
            <person name="Bandyopadhyay A."/>
            <person name="Elvitigala T."/>
            <person name="Welsh E."/>
            <person name="Stockel J."/>
            <person name="Liberton M."/>
            <person name="Min H."/>
            <person name="Sherman L.A."/>
            <person name="Pakrasi H.B."/>
        </authorList>
    </citation>
    <scope>NUCLEOTIDE SEQUENCE [LARGE SCALE GENOMIC DNA]</scope>
    <source>
        <strain evidence="2">PCC 7822</strain>
    </source>
</reference>
<sequence length="111" mass="13028">MIELGIKSWVRKSLVNPNFGLPITPQSFTEKEFFTIYVRSPKNEEAKAVAIKFLYKEGYIYIKNVMRDTQEIRKQFKFLKQRRNLTQNVLKISDNSQSSLLQKAAKVLIEN</sequence>
<dbReference type="HOGENOM" id="CLU_2154189_0_0_3"/>
<organism evidence="1 2">
    <name type="scientific">Gloeothece verrucosa (strain PCC 7822)</name>
    <name type="common">Cyanothece sp. (strain PCC 7822)</name>
    <dbReference type="NCBI Taxonomy" id="497965"/>
    <lineage>
        <taxon>Bacteria</taxon>
        <taxon>Bacillati</taxon>
        <taxon>Cyanobacteriota</taxon>
        <taxon>Cyanophyceae</taxon>
        <taxon>Oscillatoriophycideae</taxon>
        <taxon>Chroococcales</taxon>
        <taxon>Aphanothecaceae</taxon>
        <taxon>Gloeothece</taxon>
        <taxon>Gloeothece verrucosa</taxon>
    </lineage>
</organism>
<protein>
    <submittedName>
        <fullName evidence="1">Uncharacterized protein</fullName>
    </submittedName>
</protein>
<keyword evidence="2" id="KW-1185">Reference proteome</keyword>
<dbReference type="Proteomes" id="UP000008206">
    <property type="component" value="Chromosome"/>
</dbReference>